<feature type="compositionally biased region" description="Basic and acidic residues" evidence="1">
    <location>
        <begin position="23"/>
        <end position="66"/>
    </location>
</feature>
<keyword evidence="4" id="KW-1185">Reference proteome</keyword>
<keyword evidence="2" id="KW-0472">Membrane</keyword>
<proteinExistence type="predicted"/>
<dbReference type="OrthoDB" id="5194448at2"/>
<feature type="transmembrane region" description="Helical" evidence="2">
    <location>
        <begin position="122"/>
        <end position="140"/>
    </location>
</feature>
<name>A0A3N0DTV6_9ACTN</name>
<feature type="region of interest" description="Disordered" evidence="1">
    <location>
        <begin position="1"/>
        <end position="66"/>
    </location>
</feature>
<evidence type="ECO:0000313" key="4">
    <source>
        <dbReference type="Proteomes" id="UP000277094"/>
    </source>
</evidence>
<feature type="compositionally biased region" description="Polar residues" evidence="1">
    <location>
        <begin position="1"/>
        <end position="14"/>
    </location>
</feature>
<sequence>MTLSGSTENQSPATSGKGRPTPSRKEAEAAASERARAGMDKKAAQKLLREKRTESNRKMREGMKAGDERYLPARDQGPVKRFVRDYVDSRITFAEFLLPVLILIMVGSAAKTGSTVAAVTSYIWSASILLLLVDTLLLRFRLRRALKAKFPDENLRGTTFYAFVRMLQLRFMRLPKPKVKLGGKPV</sequence>
<gene>
    <name evidence="3" type="ORF">EFL95_08335</name>
</gene>
<comment type="caution">
    <text evidence="3">The sequence shown here is derived from an EMBL/GenBank/DDBJ whole genome shotgun (WGS) entry which is preliminary data.</text>
</comment>
<dbReference type="Pfam" id="PF11241">
    <property type="entry name" value="DUF3043"/>
    <property type="match status" value="1"/>
</dbReference>
<dbReference type="Proteomes" id="UP000277094">
    <property type="component" value="Unassembled WGS sequence"/>
</dbReference>
<dbReference type="EMBL" id="RJSG01000002">
    <property type="protein sequence ID" value="RNL79040.1"/>
    <property type="molecule type" value="Genomic_DNA"/>
</dbReference>
<reference evidence="3 4" key="1">
    <citation type="submission" date="2018-11" db="EMBL/GenBank/DDBJ databases">
        <authorList>
            <person name="Li F."/>
        </authorList>
    </citation>
    <scope>NUCLEOTIDE SEQUENCE [LARGE SCALE GENOMIC DNA]</scope>
    <source>
        <strain evidence="3 4">KIS18-7</strain>
    </source>
</reference>
<organism evidence="3 4">
    <name type="scientific">Nocardioides marmorisolisilvae</name>
    <dbReference type="NCBI Taxonomy" id="1542737"/>
    <lineage>
        <taxon>Bacteria</taxon>
        <taxon>Bacillati</taxon>
        <taxon>Actinomycetota</taxon>
        <taxon>Actinomycetes</taxon>
        <taxon>Propionibacteriales</taxon>
        <taxon>Nocardioidaceae</taxon>
        <taxon>Nocardioides</taxon>
    </lineage>
</organism>
<evidence type="ECO:0000256" key="2">
    <source>
        <dbReference type="SAM" id="Phobius"/>
    </source>
</evidence>
<evidence type="ECO:0000313" key="3">
    <source>
        <dbReference type="EMBL" id="RNL79040.1"/>
    </source>
</evidence>
<dbReference type="AlphaFoldDB" id="A0A3N0DTV6"/>
<dbReference type="InterPro" id="IPR021403">
    <property type="entry name" value="DUF3043"/>
</dbReference>
<keyword evidence="2" id="KW-0812">Transmembrane</keyword>
<keyword evidence="2" id="KW-1133">Transmembrane helix</keyword>
<accession>A0A3N0DTV6</accession>
<feature type="transmembrane region" description="Helical" evidence="2">
    <location>
        <begin position="91"/>
        <end position="110"/>
    </location>
</feature>
<protein>
    <submittedName>
        <fullName evidence="3">DUF3043 domain-containing protein</fullName>
    </submittedName>
</protein>
<evidence type="ECO:0000256" key="1">
    <source>
        <dbReference type="SAM" id="MobiDB-lite"/>
    </source>
</evidence>